<evidence type="ECO:0000256" key="1">
    <source>
        <dbReference type="ARBA" id="ARBA00023002"/>
    </source>
</evidence>
<dbReference type="InterPro" id="IPR036188">
    <property type="entry name" value="FAD/NAD-bd_sf"/>
</dbReference>
<gene>
    <name evidence="3" type="ORF">FQY79_09310</name>
</gene>
<name>A0A5C5U097_9GAMM</name>
<dbReference type="PANTHER" id="PTHR13847:SF289">
    <property type="entry name" value="GLYCINE OXIDASE"/>
    <property type="match status" value="1"/>
</dbReference>
<organism evidence="3 4">
    <name type="scientific">Luteimonas wenzhouensis</name>
    <dbReference type="NCBI Taxonomy" id="2599615"/>
    <lineage>
        <taxon>Bacteria</taxon>
        <taxon>Pseudomonadati</taxon>
        <taxon>Pseudomonadota</taxon>
        <taxon>Gammaproteobacteria</taxon>
        <taxon>Lysobacterales</taxon>
        <taxon>Lysobacteraceae</taxon>
        <taxon>Luteimonas</taxon>
    </lineage>
</organism>
<sequence>MPTTGQTPEVTVLGAGVVGMATAWAAARRGLSVELIDRAAGPARGASFANGAQLSYAYTDAMAGPSLWKQIPALLSGSDPAFRIRLRGDPSIWRWGLSLLSHASRARMQRNTLSTLALARASQQAMAGLLDRHPIQFQHRTAGKLHLYFSDPALRAGARMVELKRAHGVRQTLLDAEGARQVEPALQQVAGIRGAVYSPDEAVGDPWRFACGLLETLCRDYPVSTRFGFDLETLQRSGRHWLLRSREGEAVEARRLIVCTGIDSAALLRPLGIRLPLMAIKGYSFTAPCGPQAPATSITDTSRKIVFCRLGEHIRVAGLADINDWDPGIDQGRFERLVALARQSLPGAADYARIRDPWAGLRPSTPASVPVIANVREGLTCNVGHGMLGWTLAMGSGERAVALALGEEAA</sequence>
<dbReference type="Gene3D" id="3.50.50.60">
    <property type="entry name" value="FAD/NAD(P)-binding domain"/>
    <property type="match status" value="2"/>
</dbReference>
<comment type="caution">
    <text evidence="3">The sequence shown here is derived from an EMBL/GenBank/DDBJ whole genome shotgun (WGS) entry which is preliminary data.</text>
</comment>
<dbReference type="GO" id="GO:0016491">
    <property type="term" value="F:oxidoreductase activity"/>
    <property type="evidence" value="ECO:0007669"/>
    <property type="project" value="UniProtKB-KW"/>
</dbReference>
<proteinExistence type="predicted"/>
<evidence type="ECO:0000259" key="2">
    <source>
        <dbReference type="Pfam" id="PF01266"/>
    </source>
</evidence>
<dbReference type="SUPFAM" id="SSF51905">
    <property type="entry name" value="FAD/NAD(P)-binding domain"/>
    <property type="match status" value="1"/>
</dbReference>
<accession>A0A5C5U097</accession>
<reference evidence="3 4" key="1">
    <citation type="submission" date="2019-07" db="EMBL/GenBank/DDBJ databases">
        <title>Luteimonas sp. YD-1 nov., isolated from acidic soil.</title>
        <authorList>
            <person name="Zhou J."/>
        </authorList>
    </citation>
    <scope>NUCLEOTIDE SEQUENCE [LARGE SCALE GENOMIC DNA]</scope>
    <source>
        <strain evidence="3 4">YD-1</strain>
    </source>
</reference>
<dbReference type="Proteomes" id="UP000315949">
    <property type="component" value="Unassembled WGS sequence"/>
</dbReference>
<dbReference type="Gene3D" id="3.30.9.10">
    <property type="entry name" value="D-Amino Acid Oxidase, subunit A, domain 2"/>
    <property type="match status" value="1"/>
</dbReference>
<dbReference type="OrthoDB" id="9805337at2"/>
<dbReference type="SUPFAM" id="SSF54373">
    <property type="entry name" value="FAD-linked reductases, C-terminal domain"/>
    <property type="match status" value="1"/>
</dbReference>
<dbReference type="InterPro" id="IPR006076">
    <property type="entry name" value="FAD-dep_OxRdtase"/>
</dbReference>
<dbReference type="RefSeq" id="WP_146312809.1">
    <property type="nucleotide sequence ID" value="NZ_VOHE01000004.1"/>
</dbReference>
<protein>
    <submittedName>
        <fullName evidence="3">FAD-dependent oxidoreductase</fullName>
    </submittedName>
</protein>
<evidence type="ECO:0000313" key="4">
    <source>
        <dbReference type="Proteomes" id="UP000315949"/>
    </source>
</evidence>
<dbReference type="AlphaFoldDB" id="A0A5C5U097"/>
<dbReference type="GO" id="GO:0005737">
    <property type="term" value="C:cytoplasm"/>
    <property type="evidence" value="ECO:0007669"/>
    <property type="project" value="TreeGrafter"/>
</dbReference>
<feature type="domain" description="FAD dependent oxidoreductase" evidence="2">
    <location>
        <begin position="10"/>
        <end position="402"/>
    </location>
</feature>
<dbReference type="PANTHER" id="PTHR13847">
    <property type="entry name" value="SARCOSINE DEHYDROGENASE-RELATED"/>
    <property type="match status" value="1"/>
</dbReference>
<dbReference type="EMBL" id="VOHE01000004">
    <property type="protein sequence ID" value="TWT18992.1"/>
    <property type="molecule type" value="Genomic_DNA"/>
</dbReference>
<evidence type="ECO:0000313" key="3">
    <source>
        <dbReference type="EMBL" id="TWT18992.1"/>
    </source>
</evidence>
<keyword evidence="4" id="KW-1185">Reference proteome</keyword>
<keyword evidence="1" id="KW-0560">Oxidoreductase</keyword>
<dbReference type="Pfam" id="PF01266">
    <property type="entry name" value="DAO"/>
    <property type="match status" value="1"/>
</dbReference>